<dbReference type="InterPro" id="IPR050328">
    <property type="entry name" value="Dev_Immune_Receptor"/>
</dbReference>
<dbReference type="PANTHER" id="PTHR24373">
    <property type="entry name" value="SLIT RELATED LEUCINE-RICH REPEAT NEURONAL PROTEIN"/>
    <property type="match status" value="1"/>
</dbReference>
<dbReference type="OrthoDB" id="694479at2759"/>
<dbReference type="AlphaFoldDB" id="A0A6J8DGL8"/>
<sequence>MKQEKLELKADCSNLGLTRVPQDLNHTIFALDLSKNKIKIIRNNSFERYKQLAVLTIHSNDLYFLDAESFVGLINLVKLSMNNNKLNLSTAYPNGIFSHTPQLKYLDIGSNQGTSHKYKTPMVYPYFGYMKKLQTLNLDLVNHPIFNLSGLYKLKKLETVRFSTCTLENLLNDTFIDMPPSIKQIYLNNCEKVKIVEANFLKPFFNLQVLELCGVFIHLSRALELLYPFQNKNMTSIIFKRVTVDFQDSNKYPYAVRVTREMMKYLQTICVEDLVLAESGIVDFEPGSLLTYNHIECFKRIVFTGNRFSVRDGKSKTMEFITFQSKAINLRIFDYSYNPIKYSNIDYSTDFIQSNRISSFGEYQYETQQHENNPLVVSPNNDQYVPTYTVSLPPNLEALRFSHYLTPTDSRINLMIKRSQNLRHLDVSYFQTTYF</sequence>
<dbReference type="Proteomes" id="UP000507470">
    <property type="component" value="Unassembled WGS sequence"/>
</dbReference>
<proteinExistence type="predicted"/>
<evidence type="ECO:0000256" key="1">
    <source>
        <dbReference type="ARBA" id="ARBA00022729"/>
    </source>
</evidence>
<name>A0A6J8DGL8_MYTCO</name>
<dbReference type="GO" id="GO:0005615">
    <property type="term" value="C:extracellular space"/>
    <property type="evidence" value="ECO:0007669"/>
    <property type="project" value="TreeGrafter"/>
</dbReference>
<dbReference type="InterPro" id="IPR001611">
    <property type="entry name" value="Leu-rich_rpt"/>
</dbReference>
<organism evidence="2 3">
    <name type="scientific">Mytilus coruscus</name>
    <name type="common">Sea mussel</name>
    <dbReference type="NCBI Taxonomy" id="42192"/>
    <lineage>
        <taxon>Eukaryota</taxon>
        <taxon>Metazoa</taxon>
        <taxon>Spiralia</taxon>
        <taxon>Lophotrochozoa</taxon>
        <taxon>Mollusca</taxon>
        <taxon>Bivalvia</taxon>
        <taxon>Autobranchia</taxon>
        <taxon>Pteriomorphia</taxon>
        <taxon>Mytilida</taxon>
        <taxon>Mytiloidea</taxon>
        <taxon>Mytilidae</taxon>
        <taxon>Mytilinae</taxon>
        <taxon>Mytilus</taxon>
    </lineage>
</organism>
<keyword evidence="3" id="KW-1185">Reference proteome</keyword>
<dbReference type="GO" id="GO:0031012">
    <property type="term" value="C:extracellular matrix"/>
    <property type="evidence" value="ECO:0007669"/>
    <property type="project" value="TreeGrafter"/>
</dbReference>
<dbReference type="PANTHER" id="PTHR24373:SF398">
    <property type="entry name" value="LEUCINE-RICH REPEAT-CONTAINING G-PROTEIN COUPLED RECEPTOR 6"/>
    <property type="match status" value="1"/>
</dbReference>
<evidence type="ECO:0000313" key="2">
    <source>
        <dbReference type="EMBL" id="CAC5407783.1"/>
    </source>
</evidence>
<gene>
    <name evidence="2" type="ORF">MCOR_41223</name>
</gene>
<dbReference type="SUPFAM" id="SSF52058">
    <property type="entry name" value="L domain-like"/>
    <property type="match status" value="1"/>
</dbReference>
<dbReference type="Gene3D" id="3.80.10.10">
    <property type="entry name" value="Ribonuclease Inhibitor"/>
    <property type="match status" value="1"/>
</dbReference>
<protein>
    <submittedName>
        <fullName evidence="2">LINGO</fullName>
    </submittedName>
</protein>
<accession>A0A6J8DGL8</accession>
<evidence type="ECO:0000313" key="3">
    <source>
        <dbReference type="Proteomes" id="UP000507470"/>
    </source>
</evidence>
<dbReference type="InterPro" id="IPR032675">
    <property type="entry name" value="LRR_dom_sf"/>
</dbReference>
<keyword evidence="1" id="KW-0732">Signal</keyword>
<reference evidence="2 3" key="1">
    <citation type="submission" date="2020-06" db="EMBL/GenBank/DDBJ databases">
        <authorList>
            <person name="Li R."/>
            <person name="Bekaert M."/>
        </authorList>
    </citation>
    <scope>NUCLEOTIDE SEQUENCE [LARGE SCALE GENOMIC DNA]</scope>
    <source>
        <strain evidence="3">wild</strain>
    </source>
</reference>
<dbReference type="EMBL" id="CACVKT020007423">
    <property type="protein sequence ID" value="CAC5407783.1"/>
    <property type="molecule type" value="Genomic_DNA"/>
</dbReference>
<dbReference type="Pfam" id="PF13855">
    <property type="entry name" value="LRR_8"/>
    <property type="match status" value="1"/>
</dbReference>